<dbReference type="EMBL" id="DF196808">
    <property type="protein sequence ID" value="GAD28604.1"/>
    <property type="molecule type" value="Genomic_DNA"/>
</dbReference>
<dbReference type="HOGENOM" id="CLU_1832347_0_0_6"/>
<protein>
    <recommendedName>
        <fullName evidence="1">ASCH domain-containing protein</fullName>
    </recommendedName>
</protein>
<dbReference type="eggNOG" id="ENOG5031Q41">
    <property type="taxonomic scope" value="Bacteria"/>
</dbReference>
<evidence type="ECO:0000259" key="1">
    <source>
        <dbReference type="Pfam" id="PF04266"/>
    </source>
</evidence>
<dbReference type="AlphaFoldDB" id="V5EMP1"/>
<evidence type="ECO:0000313" key="3">
    <source>
        <dbReference type="Proteomes" id="UP000030675"/>
    </source>
</evidence>
<reference evidence="3" key="1">
    <citation type="submission" date="2012-12" db="EMBL/GenBank/DDBJ databases">
        <title>Genome Sequence of Photobacterium leiognathi lrivu.4.1.</title>
        <authorList>
            <person name="Urbanczyk H."/>
            <person name="Ogura Y."/>
            <person name="Hayashi T."/>
            <person name="Dunlap P.V."/>
        </authorList>
    </citation>
    <scope>NUCLEOTIDE SEQUENCE [LARGE SCALE GENOMIC DNA]</scope>
    <source>
        <strain evidence="3">lrivu.4.1</strain>
    </source>
</reference>
<feature type="domain" description="ASCH" evidence="1">
    <location>
        <begin position="55"/>
        <end position="161"/>
    </location>
</feature>
<dbReference type="Pfam" id="PF04266">
    <property type="entry name" value="ASCH"/>
    <property type="match status" value="1"/>
</dbReference>
<evidence type="ECO:0000313" key="2">
    <source>
        <dbReference type="EMBL" id="GAD28604.1"/>
    </source>
</evidence>
<name>V5EMP1_PHOLE</name>
<dbReference type="SUPFAM" id="SSF88697">
    <property type="entry name" value="PUA domain-like"/>
    <property type="match status" value="1"/>
</dbReference>
<sequence length="163" mass="18600">MIWKKTYLEASLLIIAPYSGRKMNNMKKNITIDINSIPTQIEYSEGNLHVVGLMDEPFGAIKSGKKTIEIRANSDDRPFDYSIIKANHNLRFMNERTGKVIDTKVVRVSHYPNIKRLFEMEGTENTLSVPWTVAQGIELIHSFPGYKESIVKHGVYAIEIETT</sequence>
<dbReference type="InterPro" id="IPR015947">
    <property type="entry name" value="PUA-like_sf"/>
</dbReference>
<gene>
    <name evidence="2" type="ORF">PLEI_0247</name>
</gene>
<organism evidence="2 3">
    <name type="scientific">Photobacterium leiognathi lrivu.4.1</name>
    <dbReference type="NCBI Taxonomy" id="1248232"/>
    <lineage>
        <taxon>Bacteria</taxon>
        <taxon>Pseudomonadati</taxon>
        <taxon>Pseudomonadota</taxon>
        <taxon>Gammaproteobacteria</taxon>
        <taxon>Vibrionales</taxon>
        <taxon>Vibrionaceae</taxon>
        <taxon>Photobacterium</taxon>
    </lineage>
</organism>
<accession>V5EMP1</accession>
<dbReference type="Gene3D" id="2.30.130.30">
    <property type="entry name" value="Hypothetical protein"/>
    <property type="match status" value="1"/>
</dbReference>
<proteinExistence type="predicted"/>
<dbReference type="InterPro" id="IPR007374">
    <property type="entry name" value="ASCH_domain"/>
</dbReference>
<dbReference type="Proteomes" id="UP000030675">
    <property type="component" value="Unassembled WGS sequence"/>
</dbReference>